<feature type="non-terminal residue" evidence="1">
    <location>
        <position position="1"/>
    </location>
</feature>
<dbReference type="AlphaFoldDB" id="A0A0F9A7D0"/>
<sequence>SNENVASAINLVTNTGTSETIVITNTLGIAAGAITLDAAAGGVTIDTIAGAAGDITVTVGDDITFTVAGDYIITNTGPFTVSGASTLTGAVTCTAGIQMGAISREATANGTGTGTIATGTSFVTAVDATQTTDWMFLPSPVAGTIVWIGTIDDASGFEVRTNDPATVSMNGVVGAGVETAIPSTASLLRFVCISNNDWIGTMWDASGTEAETPTPDT</sequence>
<evidence type="ECO:0000313" key="1">
    <source>
        <dbReference type="EMBL" id="KKK94100.1"/>
    </source>
</evidence>
<dbReference type="EMBL" id="LAZR01047492">
    <property type="protein sequence ID" value="KKK94100.1"/>
    <property type="molecule type" value="Genomic_DNA"/>
</dbReference>
<organism evidence="1">
    <name type="scientific">marine sediment metagenome</name>
    <dbReference type="NCBI Taxonomy" id="412755"/>
    <lineage>
        <taxon>unclassified sequences</taxon>
        <taxon>metagenomes</taxon>
        <taxon>ecological metagenomes</taxon>
    </lineage>
</organism>
<reference evidence="1" key="1">
    <citation type="journal article" date="2015" name="Nature">
        <title>Complex archaea that bridge the gap between prokaryotes and eukaryotes.</title>
        <authorList>
            <person name="Spang A."/>
            <person name="Saw J.H."/>
            <person name="Jorgensen S.L."/>
            <person name="Zaremba-Niedzwiedzka K."/>
            <person name="Martijn J."/>
            <person name="Lind A.E."/>
            <person name="van Eijk R."/>
            <person name="Schleper C."/>
            <person name="Guy L."/>
            <person name="Ettema T.J."/>
        </authorList>
    </citation>
    <scope>NUCLEOTIDE SEQUENCE</scope>
</reference>
<proteinExistence type="predicted"/>
<comment type="caution">
    <text evidence="1">The sequence shown here is derived from an EMBL/GenBank/DDBJ whole genome shotgun (WGS) entry which is preliminary data.</text>
</comment>
<gene>
    <name evidence="1" type="ORF">LCGC14_2686260</name>
</gene>
<name>A0A0F9A7D0_9ZZZZ</name>
<accession>A0A0F9A7D0</accession>
<protein>
    <submittedName>
        <fullName evidence="1">Uncharacterized protein</fullName>
    </submittedName>
</protein>